<evidence type="ECO:0000313" key="2">
    <source>
        <dbReference type="EMBL" id="KAK6507180.1"/>
    </source>
</evidence>
<keyword evidence="3" id="KW-1185">Reference proteome</keyword>
<name>A0AAV9WE88_9PEZI</name>
<dbReference type="EMBL" id="JAVHJL010000003">
    <property type="protein sequence ID" value="KAK6507180.1"/>
    <property type="molecule type" value="Genomic_DNA"/>
</dbReference>
<dbReference type="AlphaFoldDB" id="A0AAV9WE88"/>
<dbReference type="Proteomes" id="UP001370758">
    <property type="component" value="Unassembled WGS sequence"/>
</dbReference>
<proteinExistence type="predicted"/>
<protein>
    <submittedName>
        <fullName evidence="2">Uncharacterized protein</fullName>
    </submittedName>
</protein>
<feature type="signal peptide" evidence="1">
    <location>
        <begin position="1"/>
        <end position="21"/>
    </location>
</feature>
<accession>A0AAV9WE88</accession>
<gene>
    <name evidence="2" type="ORF">TWF481_005629</name>
</gene>
<sequence length="103" mass="12437">MGCEFFLNFFYFFAASKSVYAVQENLQNAMKPLIRCRWESVFDDGIEKKRVYDIHEIQDSVSLSFFLTDVDLFLEKKRKKRKEGRLVPRDRLKDVWRESPFDK</sequence>
<keyword evidence="1" id="KW-0732">Signal</keyword>
<evidence type="ECO:0000256" key="1">
    <source>
        <dbReference type="SAM" id="SignalP"/>
    </source>
</evidence>
<organism evidence="2 3">
    <name type="scientific">Arthrobotrys musiformis</name>
    <dbReference type="NCBI Taxonomy" id="47236"/>
    <lineage>
        <taxon>Eukaryota</taxon>
        <taxon>Fungi</taxon>
        <taxon>Dikarya</taxon>
        <taxon>Ascomycota</taxon>
        <taxon>Pezizomycotina</taxon>
        <taxon>Orbiliomycetes</taxon>
        <taxon>Orbiliales</taxon>
        <taxon>Orbiliaceae</taxon>
        <taxon>Arthrobotrys</taxon>
    </lineage>
</organism>
<reference evidence="2 3" key="1">
    <citation type="submission" date="2023-08" db="EMBL/GenBank/DDBJ databases">
        <authorList>
            <person name="Palmer J.M."/>
        </authorList>
    </citation>
    <scope>NUCLEOTIDE SEQUENCE [LARGE SCALE GENOMIC DNA]</scope>
    <source>
        <strain evidence="2 3">TWF481</strain>
    </source>
</reference>
<feature type="chain" id="PRO_5043620221" evidence="1">
    <location>
        <begin position="22"/>
        <end position="103"/>
    </location>
</feature>
<comment type="caution">
    <text evidence="2">The sequence shown here is derived from an EMBL/GenBank/DDBJ whole genome shotgun (WGS) entry which is preliminary data.</text>
</comment>
<evidence type="ECO:0000313" key="3">
    <source>
        <dbReference type="Proteomes" id="UP001370758"/>
    </source>
</evidence>